<evidence type="ECO:0000313" key="2">
    <source>
        <dbReference type="EMBL" id="MBY0756952.1"/>
    </source>
</evidence>
<dbReference type="EMBL" id="JAIKTU010000015">
    <property type="protein sequence ID" value="MBY0756928.1"/>
    <property type="molecule type" value="Genomic_DNA"/>
</dbReference>
<accession>A0ABS7L1H1</accession>
<gene>
    <name evidence="1" type="ORF">K5V21_15900</name>
    <name evidence="2" type="ORF">K5V21_16020</name>
</gene>
<evidence type="ECO:0000313" key="3">
    <source>
        <dbReference type="Proteomes" id="UP001299068"/>
    </source>
</evidence>
<keyword evidence="3" id="KW-1185">Reference proteome</keyword>
<evidence type="ECO:0000313" key="1">
    <source>
        <dbReference type="EMBL" id="MBY0756928.1"/>
    </source>
</evidence>
<name>A0ABS7L1H1_CLOSR</name>
<dbReference type="RefSeq" id="WP_221862137.1">
    <property type="nucleotide sequence ID" value="NZ_JAIKTU010000015.1"/>
</dbReference>
<protein>
    <submittedName>
        <fullName evidence="1">Uncharacterized protein</fullName>
    </submittedName>
</protein>
<proteinExistence type="predicted"/>
<dbReference type="Proteomes" id="UP001299068">
    <property type="component" value="Unassembled WGS sequence"/>
</dbReference>
<comment type="caution">
    <text evidence="1">The sequence shown here is derived from an EMBL/GenBank/DDBJ whole genome shotgun (WGS) entry which is preliminary data.</text>
</comment>
<dbReference type="EMBL" id="JAIKTU010000015">
    <property type="protein sequence ID" value="MBY0756952.1"/>
    <property type="molecule type" value="Genomic_DNA"/>
</dbReference>
<organism evidence="1 3">
    <name type="scientific">Clostridium sardiniense</name>
    <name type="common">Clostridium absonum</name>
    <dbReference type="NCBI Taxonomy" id="29369"/>
    <lineage>
        <taxon>Bacteria</taxon>
        <taxon>Bacillati</taxon>
        <taxon>Bacillota</taxon>
        <taxon>Clostridia</taxon>
        <taxon>Eubacteriales</taxon>
        <taxon>Clostridiaceae</taxon>
        <taxon>Clostridium</taxon>
    </lineage>
</organism>
<reference evidence="1 3" key="1">
    <citation type="journal article" date="2021" name="Cell Host Microbe">
        <title>in vivo commensal control of Clostridioides difficile virulence.</title>
        <authorList>
            <person name="Girinathan B.P."/>
            <person name="Dibenedetto N."/>
            <person name="Worley J.N."/>
            <person name="Peltier J."/>
            <person name="Arrieta-Ortiz M.L."/>
            <person name="Rupa Christinal Immanuel S."/>
            <person name="Lavin R."/>
            <person name="Delaney M.L."/>
            <person name="Cummins C."/>
            <person name="Hoffmann M."/>
            <person name="Luo Y."/>
            <person name="Gonzalez-Escalona N."/>
            <person name="Allard M."/>
            <person name="Onderdonk A.B."/>
            <person name="Gerber G.K."/>
            <person name="Sonenshein A.L."/>
            <person name="Baliga N."/>
            <person name="Dupuy B."/>
            <person name="Bry L."/>
        </authorList>
    </citation>
    <scope>NUCLEOTIDE SEQUENCE [LARGE SCALE GENOMIC DNA]</scope>
    <source>
        <strain evidence="1 3">DSM 599</strain>
    </source>
</reference>
<sequence>MDHTELMTKRIEDMGLSLKDVYKREEAYLKAIYNKEYDKCSVYVEDLGLTQCWVSNKRKITNPVYVKVSVYTVFKYYINLGIVFRDKKNKYYTMEEVEQLLIKYYKNKKS</sequence>